<gene>
    <name evidence="3" type="primary">LOC140597732</name>
</gene>
<keyword evidence="2" id="KW-1185">Reference proteome</keyword>
<name>A0ABM4ZKR2_VULVU</name>
<reference evidence="3" key="2">
    <citation type="submission" date="2025-08" db="UniProtKB">
        <authorList>
            <consortium name="RefSeq"/>
        </authorList>
    </citation>
    <scope>IDENTIFICATION</scope>
    <source>
        <tissue evidence="3">Cell line</tissue>
    </source>
</reference>
<sequence length="207" mass="22243">MKGTYRTEDRRRTTRKRALRAKPGGLGSPGLSNTSPKPSRPIPLLPREPARRLHRPGGPERSAVPSLRPGQASETRPSKAEAANPGAGVSQAAPSSRRLLEPDPGARSPALPCGALNEEGAHTAAARGRLGTRTHLQLNTASEDWISLSKLKDGNLDPKNLAADFSKLSFLPSKVWVPKRKALWTHSEKAATCKWGETSVARNHALP</sequence>
<feature type="compositionally biased region" description="Basic and acidic residues" evidence="1">
    <location>
        <begin position="1"/>
        <end position="11"/>
    </location>
</feature>
<evidence type="ECO:0000313" key="2">
    <source>
        <dbReference type="Proteomes" id="UP001652641"/>
    </source>
</evidence>
<reference evidence="2" key="1">
    <citation type="submission" date="2025-05" db="UniProtKB">
        <authorList>
            <consortium name="RefSeq"/>
        </authorList>
    </citation>
    <scope>NUCLEOTIDE SEQUENCE [LARGE SCALE GENOMIC DNA]</scope>
</reference>
<accession>A0ABM4ZKR2</accession>
<organism evidence="2 3">
    <name type="scientific">Vulpes vulpes</name>
    <name type="common">Red fox</name>
    <dbReference type="NCBI Taxonomy" id="9627"/>
    <lineage>
        <taxon>Eukaryota</taxon>
        <taxon>Metazoa</taxon>
        <taxon>Chordata</taxon>
        <taxon>Craniata</taxon>
        <taxon>Vertebrata</taxon>
        <taxon>Euteleostomi</taxon>
        <taxon>Mammalia</taxon>
        <taxon>Eutheria</taxon>
        <taxon>Laurasiatheria</taxon>
        <taxon>Carnivora</taxon>
        <taxon>Caniformia</taxon>
        <taxon>Canidae</taxon>
        <taxon>Vulpes</taxon>
    </lineage>
</organism>
<dbReference type="RefSeq" id="XP_072603134.1">
    <property type="nucleotide sequence ID" value="XM_072747033.1"/>
</dbReference>
<protein>
    <submittedName>
        <fullName evidence="3">Uncharacterized protein</fullName>
    </submittedName>
</protein>
<feature type="region of interest" description="Disordered" evidence="1">
    <location>
        <begin position="1"/>
        <end position="115"/>
    </location>
</feature>
<evidence type="ECO:0000256" key="1">
    <source>
        <dbReference type="SAM" id="MobiDB-lite"/>
    </source>
</evidence>
<evidence type="ECO:0000313" key="3">
    <source>
        <dbReference type="RefSeq" id="XP_072603134.1"/>
    </source>
</evidence>
<dbReference type="Proteomes" id="UP001652641">
    <property type="component" value="Chromosome 2"/>
</dbReference>
<dbReference type="GeneID" id="140597732"/>
<proteinExistence type="predicted"/>